<evidence type="ECO:0000256" key="3">
    <source>
        <dbReference type="SAM" id="Phobius"/>
    </source>
</evidence>
<gene>
    <name evidence="8" type="ORF">HMF8227_00591</name>
</gene>
<feature type="domain" description="Multidrug resistance protein MdtA-like alpha-helical hairpin" evidence="4">
    <location>
        <begin position="110"/>
        <end position="160"/>
    </location>
</feature>
<evidence type="ECO:0000259" key="5">
    <source>
        <dbReference type="Pfam" id="PF25917"/>
    </source>
</evidence>
<keyword evidence="3" id="KW-0812">Transmembrane</keyword>
<keyword evidence="3" id="KW-0472">Membrane</keyword>
<accession>A0A2S2E241</accession>
<evidence type="ECO:0000313" key="9">
    <source>
        <dbReference type="Proteomes" id="UP000245728"/>
    </source>
</evidence>
<dbReference type="InterPro" id="IPR058625">
    <property type="entry name" value="MdtA-like_BSH"/>
</dbReference>
<dbReference type="NCBIfam" id="TIGR01730">
    <property type="entry name" value="RND_mfp"/>
    <property type="match status" value="1"/>
</dbReference>
<evidence type="ECO:0000256" key="2">
    <source>
        <dbReference type="SAM" id="Coils"/>
    </source>
</evidence>
<sequence length="350" mass="38074">MTQSWRISPVLIILVLVAGLSAYLYLKPGIEKSGRRGGAVPVVTHTVDKQQMVVIIEALGTAKANEAVEITAQQSEIVQQVAFDDGELVQAGQLLVKLSDREEKARVNELEVNLEEAQRQFARVQNLARENAASRQLLDEQEARVNALRAQLEVAQANLAELEVRAPFAGRLGIRRVSPGALVKPGDIITTLDDLAPIKVDFNIAEAYLPDVAGGQTVIARSVAYPGETFEGTIKSIDSRVDPVTRSVQVRALVDNVDLKLRPGMLLQINLQKRVINTLTVPEKAIVPIQEQQFVYVVGDDNKASKRQVTLGYRQPGTVQVINGLDAGEQVVVEGALKLGDGTEVSVLER</sequence>
<evidence type="ECO:0000259" key="6">
    <source>
        <dbReference type="Pfam" id="PF25954"/>
    </source>
</evidence>
<organism evidence="8 9">
    <name type="scientific">Saliniradius amylolyticus</name>
    <dbReference type="NCBI Taxonomy" id="2183582"/>
    <lineage>
        <taxon>Bacteria</taxon>
        <taxon>Pseudomonadati</taxon>
        <taxon>Pseudomonadota</taxon>
        <taxon>Gammaproteobacteria</taxon>
        <taxon>Alteromonadales</taxon>
        <taxon>Alteromonadaceae</taxon>
        <taxon>Saliniradius</taxon>
    </lineage>
</organism>
<feature type="coiled-coil region" evidence="2">
    <location>
        <begin position="100"/>
        <end position="165"/>
    </location>
</feature>
<keyword evidence="2" id="KW-0175">Coiled coil</keyword>
<feature type="domain" description="YknX-like C-terminal permuted SH3-like" evidence="7">
    <location>
        <begin position="279"/>
        <end position="347"/>
    </location>
</feature>
<dbReference type="GO" id="GO:0015562">
    <property type="term" value="F:efflux transmembrane transporter activity"/>
    <property type="evidence" value="ECO:0007669"/>
    <property type="project" value="TreeGrafter"/>
</dbReference>
<keyword evidence="3" id="KW-1133">Transmembrane helix</keyword>
<dbReference type="Pfam" id="PF25989">
    <property type="entry name" value="YknX_C"/>
    <property type="match status" value="1"/>
</dbReference>
<dbReference type="Pfam" id="PF25917">
    <property type="entry name" value="BSH_RND"/>
    <property type="match status" value="1"/>
</dbReference>
<evidence type="ECO:0000259" key="4">
    <source>
        <dbReference type="Pfam" id="PF25876"/>
    </source>
</evidence>
<evidence type="ECO:0000313" key="8">
    <source>
        <dbReference type="EMBL" id="AWL11087.1"/>
    </source>
</evidence>
<dbReference type="KEGG" id="salh:HMF8227_00591"/>
<dbReference type="Gene3D" id="1.10.287.470">
    <property type="entry name" value="Helix hairpin bin"/>
    <property type="match status" value="1"/>
</dbReference>
<keyword evidence="9" id="KW-1185">Reference proteome</keyword>
<dbReference type="Proteomes" id="UP000245728">
    <property type="component" value="Chromosome"/>
</dbReference>
<dbReference type="EMBL" id="CP029347">
    <property type="protein sequence ID" value="AWL11087.1"/>
    <property type="molecule type" value="Genomic_DNA"/>
</dbReference>
<dbReference type="InterPro" id="IPR058792">
    <property type="entry name" value="Beta-barrel_RND_2"/>
</dbReference>
<dbReference type="PANTHER" id="PTHR30469">
    <property type="entry name" value="MULTIDRUG RESISTANCE PROTEIN MDTA"/>
    <property type="match status" value="1"/>
</dbReference>
<dbReference type="Gene3D" id="2.40.420.20">
    <property type="match status" value="1"/>
</dbReference>
<feature type="transmembrane region" description="Helical" evidence="3">
    <location>
        <begin position="6"/>
        <end position="26"/>
    </location>
</feature>
<dbReference type="InterPro" id="IPR006143">
    <property type="entry name" value="RND_pump_MFP"/>
</dbReference>
<comment type="similarity">
    <text evidence="1">Belongs to the membrane fusion protein (MFP) (TC 8.A.1) family.</text>
</comment>
<reference evidence="8 9" key="1">
    <citation type="submission" date="2018-05" db="EMBL/GenBank/DDBJ databases">
        <title>Salinimonas sp. HMF8227 Genome sequencing and assembly.</title>
        <authorList>
            <person name="Kang H."/>
            <person name="Kang J."/>
            <person name="Cha I."/>
            <person name="Kim H."/>
            <person name="Joh K."/>
        </authorList>
    </citation>
    <scope>NUCLEOTIDE SEQUENCE [LARGE SCALE GENOMIC DNA]</scope>
    <source>
        <strain evidence="8 9">HMF8227</strain>
    </source>
</reference>
<dbReference type="AlphaFoldDB" id="A0A2S2E241"/>
<name>A0A2S2E241_9ALTE</name>
<dbReference type="FunFam" id="2.40.30.170:FF:000010">
    <property type="entry name" value="Efflux RND transporter periplasmic adaptor subunit"/>
    <property type="match status" value="1"/>
</dbReference>
<dbReference type="GO" id="GO:1990281">
    <property type="term" value="C:efflux pump complex"/>
    <property type="evidence" value="ECO:0007669"/>
    <property type="project" value="TreeGrafter"/>
</dbReference>
<feature type="domain" description="Multidrug resistance protein MdtA-like barrel-sandwich hybrid" evidence="5">
    <location>
        <begin position="67"/>
        <end position="187"/>
    </location>
</feature>
<proteinExistence type="inferred from homology"/>
<dbReference type="SUPFAM" id="SSF111369">
    <property type="entry name" value="HlyD-like secretion proteins"/>
    <property type="match status" value="1"/>
</dbReference>
<dbReference type="Gene3D" id="2.40.30.170">
    <property type="match status" value="1"/>
</dbReference>
<dbReference type="InterPro" id="IPR058637">
    <property type="entry name" value="YknX-like_C"/>
</dbReference>
<evidence type="ECO:0000256" key="1">
    <source>
        <dbReference type="ARBA" id="ARBA00009477"/>
    </source>
</evidence>
<dbReference type="Pfam" id="PF25876">
    <property type="entry name" value="HH_MFP_RND"/>
    <property type="match status" value="1"/>
</dbReference>
<dbReference type="OrthoDB" id="9806939at2"/>
<evidence type="ECO:0000259" key="7">
    <source>
        <dbReference type="Pfam" id="PF25989"/>
    </source>
</evidence>
<dbReference type="InterPro" id="IPR058624">
    <property type="entry name" value="MdtA-like_HH"/>
</dbReference>
<dbReference type="RefSeq" id="WP_109338757.1">
    <property type="nucleotide sequence ID" value="NZ_CP029347.1"/>
</dbReference>
<dbReference type="PANTHER" id="PTHR30469:SF16">
    <property type="entry name" value="HAE1 FAMILY EFFLUX PUMP MFP COMPONENT"/>
    <property type="match status" value="1"/>
</dbReference>
<dbReference type="Pfam" id="PF25954">
    <property type="entry name" value="Beta-barrel_RND_2"/>
    <property type="match status" value="1"/>
</dbReference>
<feature type="domain" description="CusB-like beta-barrel" evidence="6">
    <location>
        <begin position="200"/>
        <end position="273"/>
    </location>
</feature>
<dbReference type="Gene3D" id="2.40.50.100">
    <property type="match status" value="1"/>
</dbReference>
<protein>
    <submittedName>
        <fullName evidence="8">Uncharacterized protein</fullName>
    </submittedName>
</protein>